<dbReference type="EMBL" id="JABMIG020000011">
    <property type="protein sequence ID" value="KAL3803800.1"/>
    <property type="molecule type" value="Genomic_DNA"/>
</dbReference>
<accession>A0ABD3QTS5</accession>
<protein>
    <submittedName>
        <fullName evidence="1">Uncharacterized protein</fullName>
    </submittedName>
</protein>
<sequence length="351" mass="38091">MASPSRTLRAFILDIDGCLSKEGIPIPGSKSALQTLHSNQIPLVVCTNGGGQLESTRAAKLSQTFHVPITSDQVILSHTPLRTEVVPRLKEDRVLIVGENCAEVARGYGLTKAEGIREYCRRHPTLFPRRREADDTNLIVDDSDDPVKAILFFEDPEDLGEALQLMMDVLLTNGNPSGPRVLLNGEVKQEVEVWFTNPDLVYSGLAQHPRLTQGSYRLCLEALIQSATAAAGCTTSHYSLHSTADDLQSASNVGRRLQAATVGKPTRLTGKTAVSKLLQQCDATTTEEDLEIWTVGDNPYSDVALANNMGWSSALVRTGIWDGDVSLLNGSARPTRVVDSFGALLQELNIT</sequence>
<dbReference type="Pfam" id="PF13344">
    <property type="entry name" value="Hydrolase_6"/>
    <property type="match status" value="1"/>
</dbReference>
<evidence type="ECO:0000313" key="2">
    <source>
        <dbReference type="Proteomes" id="UP001516023"/>
    </source>
</evidence>
<dbReference type="AlphaFoldDB" id="A0ABD3QTS5"/>
<dbReference type="PANTHER" id="PTHR14269:SF4">
    <property type="entry name" value="CAT EYE SYNDROME CRITICAL REGION PROTEIN 5"/>
    <property type="match status" value="1"/>
</dbReference>
<keyword evidence="2" id="KW-1185">Reference proteome</keyword>
<comment type="caution">
    <text evidence="1">The sequence shown here is derived from an EMBL/GenBank/DDBJ whole genome shotgun (WGS) entry which is preliminary data.</text>
</comment>
<dbReference type="SUPFAM" id="SSF56784">
    <property type="entry name" value="HAD-like"/>
    <property type="match status" value="1"/>
</dbReference>
<evidence type="ECO:0000313" key="1">
    <source>
        <dbReference type="EMBL" id="KAL3803800.1"/>
    </source>
</evidence>
<dbReference type="Gene3D" id="3.40.50.1000">
    <property type="entry name" value="HAD superfamily/HAD-like"/>
    <property type="match status" value="2"/>
</dbReference>
<dbReference type="PANTHER" id="PTHR14269">
    <property type="entry name" value="CDP-DIACYLGLYCEROL--GLYCEROL-3-PHOSPHATE 3-PHOSPHATIDYLTRANSFERASE-RELATED"/>
    <property type="match status" value="1"/>
</dbReference>
<dbReference type="InterPro" id="IPR006357">
    <property type="entry name" value="HAD-SF_hydro_IIA"/>
</dbReference>
<gene>
    <name evidence="1" type="ORF">HJC23_003962</name>
</gene>
<dbReference type="InterPro" id="IPR036412">
    <property type="entry name" value="HAD-like_sf"/>
</dbReference>
<organism evidence="1 2">
    <name type="scientific">Cyclotella cryptica</name>
    <dbReference type="NCBI Taxonomy" id="29204"/>
    <lineage>
        <taxon>Eukaryota</taxon>
        <taxon>Sar</taxon>
        <taxon>Stramenopiles</taxon>
        <taxon>Ochrophyta</taxon>
        <taxon>Bacillariophyta</taxon>
        <taxon>Coscinodiscophyceae</taxon>
        <taxon>Thalassiosirophycidae</taxon>
        <taxon>Stephanodiscales</taxon>
        <taxon>Stephanodiscaceae</taxon>
        <taxon>Cyclotella</taxon>
    </lineage>
</organism>
<dbReference type="Proteomes" id="UP001516023">
    <property type="component" value="Unassembled WGS sequence"/>
</dbReference>
<name>A0ABD3QTS5_9STRA</name>
<dbReference type="InterPro" id="IPR050324">
    <property type="entry name" value="CDP-alcohol_PTase-I"/>
</dbReference>
<proteinExistence type="predicted"/>
<reference evidence="1 2" key="1">
    <citation type="journal article" date="2020" name="G3 (Bethesda)">
        <title>Improved Reference Genome for Cyclotella cryptica CCMP332, a Model for Cell Wall Morphogenesis, Salinity Adaptation, and Lipid Production in Diatoms (Bacillariophyta).</title>
        <authorList>
            <person name="Roberts W.R."/>
            <person name="Downey K.M."/>
            <person name="Ruck E.C."/>
            <person name="Traller J.C."/>
            <person name="Alverson A.J."/>
        </authorList>
    </citation>
    <scope>NUCLEOTIDE SEQUENCE [LARGE SCALE GENOMIC DNA]</scope>
    <source>
        <strain evidence="1 2">CCMP332</strain>
    </source>
</reference>
<dbReference type="InterPro" id="IPR023214">
    <property type="entry name" value="HAD_sf"/>
</dbReference>
<dbReference type="Pfam" id="PF13242">
    <property type="entry name" value="Hydrolase_like"/>
    <property type="match status" value="1"/>
</dbReference>